<keyword evidence="3" id="KW-1185">Reference proteome</keyword>
<proteinExistence type="predicted"/>
<gene>
    <name evidence="2" type="ORF">DEO23_03065</name>
</gene>
<protein>
    <submittedName>
        <fullName evidence="2">Uncharacterized protein</fullName>
    </submittedName>
</protein>
<evidence type="ECO:0000313" key="3">
    <source>
        <dbReference type="Proteomes" id="UP000245590"/>
    </source>
</evidence>
<name>A0A2U2RP61_9MICO</name>
<dbReference type="Proteomes" id="UP000245590">
    <property type="component" value="Unassembled WGS sequence"/>
</dbReference>
<feature type="region of interest" description="Disordered" evidence="1">
    <location>
        <begin position="97"/>
        <end position="117"/>
    </location>
</feature>
<reference evidence="2 3" key="1">
    <citation type="submission" date="2018-05" db="EMBL/GenBank/DDBJ databases">
        <title>Brachybacterium sp. M1HQ-2T, whole genome shotgun sequence.</title>
        <authorList>
            <person name="Tuo L."/>
        </authorList>
    </citation>
    <scope>NUCLEOTIDE SEQUENCE [LARGE SCALE GENOMIC DNA]</scope>
    <source>
        <strain evidence="2 3">M1HQ-2</strain>
    </source>
</reference>
<dbReference type="AlphaFoldDB" id="A0A2U2RP61"/>
<dbReference type="EMBL" id="QFKX01000001">
    <property type="protein sequence ID" value="PWH07621.1"/>
    <property type="molecule type" value="Genomic_DNA"/>
</dbReference>
<organism evidence="2 3">
    <name type="scientific">Brachybacterium endophyticum</name>
    <dbReference type="NCBI Taxonomy" id="2182385"/>
    <lineage>
        <taxon>Bacteria</taxon>
        <taxon>Bacillati</taxon>
        <taxon>Actinomycetota</taxon>
        <taxon>Actinomycetes</taxon>
        <taxon>Micrococcales</taxon>
        <taxon>Dermabacteraceae</taxon>
        <taxon>Brachybacterium</taxon>
    </lineage>
</organism>
<accession>A0A2U2RP61</accession>
<evidence type="ECO:0000256" key="1">
    <source>
        <dbReference type="SAM" id="MobiDB-lite"/>
    </source>
</evidence>
<comment type="caution">
    <text evidence="2">The sequence shown here is derived from an EMBL/GenBank/DDBJ whole genome shotgun (WGS) entry which is preliminary data.</text>
</comment>
<feature type="region of interest" description="Disordered" evidence="1">
    <location>
        <begin position="1"/>
        <end position="51"/>
    </location>
</feature>
<evidence type="ECO:0000313" key="2">
    <source>
        <dbReference type="EMBL" id="PWH07621.1"/>
    </source>
</evidence>
<sequence length="117" mass="12853">MRLEDPSTPEETPPDPPPRPRSGPVGASPPFRLPSRAVDETVHHRRRPGRTRWDLRGTAKVTVQDSRDLLTPLIARDLRLAWEQHLAAPAIDAASVADAVVETSPEGSQAPHHDPPF</sequence>